<dbReference type="OrthoDB" id="9772751at2"/>
<evidence type="ECO:0000256" key="1">
    <source>
        <dbReference type="SAM" id="Coils"/>
    </source>
</evidence>
<protein>
    <submittedName>
        <fullName evidence="3">Methyltransferase domain-containing protein</fullName>
    </submittedName>
</protein>
<accession>A0A1I1R4A8</accession>
<evidence type="ECO:0000313" key="3">
    <source>
        <dbReference type="EMBL" id="SFD26403.1"/>
    </source>
</evidence>
<dbReference type="Proteomes" id="UP000199263">
    <property type="component" value="Unassembled WGS sequence"/>
</dbReference>
<dbReference type="SUPFAM" id="SSF53335">
    <property type="entry name" value="S-adenosyl-L-methionine-dependent methyltransferases"/>
    <property type="match status" value="1"/>
</dbReference>
<feature type="domain" description="Methyltransferase type 11" evidence="2">
    <location>
        <begin position="229"/>
        <end position="307"/>
    </location>
</feature>
<keyword evidence="1" id="KW-0175">Coiled coil</keyword>
<dbReference type="STRING" id="119641.SAMN05421842_12810"/>
<dbReference type="EMBL" id="FOMG01000028">
    <property type="protein sequence ID" value="SFD26403.1"/>
    <property type="molecule type" value="Genomic_DNA"/>
</dbReference>
<dbReference type="Gene3D" id="3.40.50.150">
    <property type="entry name" value="Vaccinia Virus protein VP39"/>
    <property type="match status" value="1"/>
</dbReference>
<dbReference type="GO" id="GO:0032259">
    <property type="term" value="P:methylation"/>
    <property type="evidence" value="ECO:0007669"/>
    <property type="project" value="UniProtKB-KW"/>
</dbReference>
<organism evidence="3 4">
    <name type="scientific">Clostridium uliginosum</name>
    <dbReference type="NCBI Taxonomy" id="119641"/>
    <lineage>
        <taxon>Bacteria</taxon>
        <taxon>Bacillati</taxon>
        <taxon>Bacillota</taxon>
        <taxon>Clostridia</taxon>
        <taxon>Eubacteriales</taxon>
        <taxon>Clostridiaceae</taxon>
        <taxon>Clostridium</taxon>
    </lineage>
</organism>
<reference evidence="3 4" key="1">
    <citation type="submission" date="2016-10" db="EMBL/GenBank/DDBJ databases">
        <authorList>
            <person name="de Groot N.N."/>
        </authorList>
    </citation>
    <scope>NUCLEOTIDE SEQUENCE [LARGE SCALE GENOMIC DNA]</scope>
    <source>
        <strain evidence="3 4">DSM 12992</strain>
    </source>
</reference>
<dbReference type="AlphaFoldDB" id="A0A1I1R4A8"/>
<feature type="coiled-coil region" evidence="1">
    <location>
        <begin position="754"/>
        <end position="788"/>
    </location>
</feature>
<dbReference type="GO" id="GO:0008757">
    <property type="term" value="F:S-adenosylmethionine-dependent methyltransferase activity"/>
    <property type="evidence" value="ECO:0007669"/>
    <property type="project" value="InterPro"/>
</dbReference>
<name>A0A1I1R4A8_9CLOT</name>
<keyword evidence="3" id="KW-0808">Transferase</keyword>
<sequence length="847" mass="98019">MRNLTIRYGKIKINPCARNLLRVVCLLANFKVDFLKDYDAFVLSDEMKNIYFPILKDNKSNHLFDNEGLVSIETEAEFENIVGRKDVYDFDILYYICKYCCDEKTDMFIKNLWLLFKIILYTFESKSKFEDITYEKFSEIIDDILKYSNSYIKDKVQFKNKNIEKLWDKEYSYLSKFEIVGDGEINSVNQSETQEYRRLFDISKTGVESIDNAVETLINILPEDAEKILDIGSGPGYVNRNIPPCYNVLAMDIDENILKDNIRKWCIGDILNITLKDKSVEMIMACDVLEHIEKDSLKKAIFELERVSSKYIYIQVPFGEYLGESMALCNECGNKWHVNYHKNSFDYNKVIQLLSDEWKIKTVAFTGEVSEYEGFKNSGVILDTLNIEHHEVENWKCPVCGGNTVKVNSEYLDIANEIAKTYLTKEATFVYSEIAVLFERKNSIEIGDQSIENIEKFKTVKLNTADIKLNDICVLDKMKDYIKNVNIPCFIAKDFNVDFTESGMKLEKIVDGNGIISFVLPVSFSEVEKTIRFTGSTSSKVGFVICGIDLYGKEYKILDYNTEGSEFNFDLVLNNNIRSAYGYLKIYADGNFQLSYIKVLNDLGMNYVRYIPKSSITHLCKKIDNINFMWFVPKKGYIDLPDDLMSWLNQSSEKLINGKFIFDYIKIIYERIFNLTDIVEQKKQLLSNIYDDTLKNDNFNSENKEILKTEEIVSNKKKSQETSTDFVQMSEIYKQSVLANEALKDKINAKDYYISTLSEKLALSSNKIDELEAQINLYKANLSIMNINTKQTGSKIKTILAKATLKALKLLKKIVKIPIVYDFLVDIGAKKVYNRIKTKIKGDNKYE</sequence>
<proteinExistence type="predicted"/>
<dbReference type="CDD" id="cd02440">
    <property type="entry name" value="AdoMet_MTases"/>
    <property type="match status" value="1"/>
</dbReference>
<dbReference type="InterPro" id="IPR029063">
    <property type="entry name" value="SAM-dependent_MTases_sf"/>
</dbReference>
<evidence type="ECO:0000259" key="2">
    <source>
        <dbReference type="Pfam" id="PF08241"/>
    </source>
</evidence>
<keyword evidence="3" id="KW-0489">Methyltransferase</keyword>
<dbReference type="Pfam" id="PF08241">
    <property type="entry name" value="Methyltransf_11"/>
    <property type="match status" value="1"/>
</dbReference>
<keyword evidence="4" id="KW-1185">Reference proteome</keyword>
<evidence type="ECO:0000313" key="4">
    <source>
        <dbReference type="Proteomes" id="UP000199263"/>
    </source>
</evidence>
<gene>
    <name evidence="3" type="ORF">SAMN05421842_12810</name>
</gene>
<dbReference type="InterPro" id="IPR013216">
    <property type="entry name" value="Methyltransf_11"/>
</dbReference>
<dbReference type="RefSeq" id="WP_090093508.1">
    <property type="nucleotide sequence ID" value="NZ_FOMG01000028.1"/>
</dbReference>